<keyword evidence="4 10" id="KW-0949">S-adenosyl-L-methionine</keyword>
<evidence type="ECO:0000256" key="8">
    <source>
        <dbReference type="ARBA" id="ARBA00051897"/>
    </source>
</evidence>
<evidence type="ECO:0000256" key="5">
    <source>
        <dbReference type="ARBA" id="ARBA00022694"/>
    </source>
</evidence>
<keyword evidence="3 10" id="KW-0808">Transferase</keyword>
<reference evidence="13" key="1">
    <citation type="submission" date="2025-08" db="UniProtKB">
        <authorList>
            <consortium name="RefSeq"/>
        </authorList>
    </citation>
    <scope>IDENTIFICATION</scope>
</reference>
<evidence type="ECO:0000313" key="12">
    <source>
        <dbReference type="Proteomes" id="UP000322000"/>
    </source>
</evidence>
<evidence type="ECO:0000256" key="4">
    <source>
        <dbReference type="ARBA" id="ARBA00022691"/>
    </source>
</evidence>
<keyword evidence="1 10" id="KW-0820">tRNA-binding</keyword>
<dbReference type="InterPro" id="IPR042296">
    <property type="entry name" value="tRNA_met_Trm1_C"/>
</dbReference>
<feature type="compositionally biased region" description="Basic and acidic residues" evidence="11">
    <location>
        <begin position="547"/>
        <end position="559"/>
    </location>
</feature>
<dbReference type="EC" id="2.1.1.216" evidence="7 10"/>
<evidence type="ECO:0000256" key="9">
    <source>
        <dbReference type="ARBA" id="ARBA00074266"/>
    </source>
</evidence>
<evidence type="ECO:0000256" key="3">
    <source>
        <dbReference type="ARBA" id="ARBA00022679"/>
    </source>
</evidence>
<comment type="catalytic activity">
    <reaction evidence="8 10">
        <text>guanosine(26) in tRNA + 2 S-adenosyl-L-methionine = N(2)-dimethylguanosine(26) in tRNA + 2 S-adenosyl-L-homocysteine + 2 H(+)</text>
        <dbReference type="Rhea" id="RHEA:43140"/>
        <dbReference type="Rhea" id="RHEA-COMP:10359"/>
        <dbReference type="Rhea" id="RHEA-COMP:10360"/>
        <dbReference type="ChEBI" id="CHEBI:15378"/>
        <dbReference type="ChEBI" id="CHEBI:57856"/>
        <dbReference type="ChEBI" id="CHEBI:59789"/>
        <dbReference type="ChEBI" id="CHEBI:74269"/>
        <dbReference type="ChEBI" id="CHEBI:74513"/>
        <dbReference type="EC" id="2.1.1.216"/>
    </reaction>
</comment>
<proteinExistence type="inferred from homology"/>
<name>A0A7E5VH22_TRINI</name>
<dbReference type="Gene3D" id="3.30.56.70">
    <property type="entry name" value="N2,N2-dimethylguanosine tRNA methyltransferase, C-terminal domain"/>
    <property type="match status" value="1"/>
</dbReference>
<evidence type="ECO:0000256" key="10">
    <source>
        <dbReference type="PROSITE-ProRule" id="PRU00958"/>
    </source>
</evidence>
<dbReference type="KEGG" id="tnl:113493799"/>
<feature type="compositionally biased region" description="Basic residues" evidence="11">
    <location>
        <begin position="536"/>
        <end position="546"/>
    </location>
</feature>
<organism evidence="12 13">
    <name type="scientific">Trichoplusia ni</name>
    <name type="common">Cabbage looper</name>
    <dbReference type="NCBI Taxonomy" id="7111"/>
    <lineage>
        <taxon>Eukaryota</taxon>
        <taxon>Metazoa</taxon>
        <taxon>Ecdysozoa</taxon>
        <taxon>Arthropoda</taxon>
        <taxon>Hexapoda</taxon>
        <taxon>Insecta</taxon>
        <taxon>Pterygota</taxon>
        <taxon>Neoptera</taxon>
        <taxon>Endopterygota</taxon>
        <taxon>Lepidoptera</taxon>
        <taxon>Glossata</taxon>
        <taxon>Ditrysia</taxon>
        <taxon>Noctuoidea</taxon>
        <taxon>Noctuidae</taxon>
        <taxon>Plusiinae</taxon>
        <taxon>Trichoplusia</taxon>
    </lineage>
</organism>
<evidence type="ECO:0000313" key="13">
    <source>
        <dbReference type="RefSeq" id="XP_026727622.1"/>
    </source>
</evidence>
<dbReference type="AlphaFoldDB" id="A0A7E5VH22"/>
<dbReference type="GO" id="GO:0005634">
    <property type="term" value="C:nucleus"/>
    <property type="evidence" value="ECO:0007669"/>
    <property type="project" value="TreeGrafter"/>
</dbReference>
<protein>
    <recommendedName>
        <fullName evidence="9 10">tRNA (guanine(26)-N(2))-dimethyltransferase</fullName>
        <ecNumber evidence="7 10">2.1.1.216</ecNumber>
    </recommendedName>
</protein>
<evidence type="ECO:0000256" key="1">
    <source>
        <dbReference type="ARBA" id="ARBA00022555"/>
    </source>
</evidence>
<dbReference type="Gene3D" id="3.40.50.150">
    <property type="entry name" value="Vaccinia Virus protein VP39"/>
    <property type="match status" value="1"/>
</dbReference>
<dbReference type="FunCoup" id="A0A7E5VH22">
    <property type="interactions" value="2368"/>
</dbReference>
<keyword evidence="6 10" id="KW-0694">RNA-binding</keyword>
<dbReference type="PANTHER" id="PTHR10631:SF3">
    <property type="entry name" value="TRNA (GUANINE(26)-N(2))-DIMETHYLTRANSFERASE"/>
    <property type="match status" value="1"/>
</dbReference>
<dbReference type="GO" id="GO:0160104">
    <property type="term" value="F:tRNA (guanine(26)-N2)-dimethyltransferase activity"/>
    <property type="evidence" value="ECO:0007669"/>
    <property type="project" value="UniProtKB-UniRule"/>
</dbReference>
<dbReference type="InParanoid" id="A0A7E5VH22"/>
<dbReference type="Proteomes" id="UP000322000">
    <property type="component" value="Chromosome 5"/>
</dbReference>
<dbReference type="CTD" id="170650"/>
<keyword evidence="2 10" id="KW-0489">Methyltransferase</keyword>
<dbReference type="InterPro" id="IPR002905">
    <property type="entry name" value="Trm1"/>
</dbReference>
<evidence type="ECO:0000256" key="2">
    <source>
        <dbReference type="ARBA" id="ARBA00022603"/>
    </source>
</evidence>
<comment type="similarity">
    <text evidence="10">Belongs to the class I-like SAM-binding methyltransferase superfamily. Trm1 family.</text>
</comment>
<gene>
    <name evidence="13" type="primary">LOC113493799</name>
</gene>
<dbReference type="PROSITE" id="PS51626">
    <property type="entry name" value="SAM_MT_TRM1"/>
    <property type="match status" value="1"/>
</dbReference>
<dbReference type="PANTHER" id="PTHR10631">
    <property type="entry name" value="N 2 ,N 2 -DIMETHYLGUANOSINE TRNA METHYLTRANSFERASE"/>
    <property type="match status" value="1"/>
</dbReference>
<evidence type="ECO:0000256" key="6">
    <source>
        <dbReference type="ARBA" id="ARBA00022884"/>
    </source>
</evidence>
<dbReference type="GO" id="GO:0000049">
    <property type="term" value="F:tRNA binding"/>
    <property type="evidence" value="ECO:0007669"/>
    <property type="project" value="UniProtKB-UniRule"/>
</dbReference>
<dbReference type="GO" id="GO:0002940">
    <property type="term" value="P:tRNA N2-guanine methylation"/>
    <property type="evidence" value="ECO:0007669"/>
    <property type="project" value="TreeGrafter"/>
</dbReference>
<evidence type="ECO:0000256" key="7">
    <source>
        <dbReference type="ARBA" id="ARBA00039099"/>
    </source>
</evidence>
<dbReference type="SUPFAM" id="SSF53335">
    <property type="entry name" value="S-adenosyl-L-methionine-dependent methyltransferases"/>
    <property type="match status" value="1"/>
</dbReference>
<dbReference type="GeneID" id="113493799"/>
<dbReference type="NCBIfam" id="TIGR00308">
    <property type="entry name" value="TRM1"/>
    <property type="match status" value="1"/>
</dbReference>
<sequence length="565" mass="63168">MLVLKYRRLPLIVSQHIIKFKMSTNQKTIKEGKAEICLKTEKVFYNPVQEFNRDLSIAVLSIFTNDFKVEKLALAEKKAKNKTETSADINEGSGADTTGDITILEALSATGLRSIRYAKEVPNVTKIIANDLSLQAVETIKDNIVHNQVEDLIETSHDDACMLMYKHKHFSKRFAAIDLDPYGCPSVFLDSAVQSVQDGGLLLITATDMAVLAGNAPETCYSKYGAISLKTKCCHEVALRIMLQCIESHANRYSRYIVPLLSISADFYIRVFVKVYSGAIHCKKTTSKLSMAYHCTGCDSITLQPLGGIKPNPTERNPQQTKGYLPAAPPVGEFCVHCNQRHHLGGPLWSAPIHDESFVSRVLTHVEDNPQLFGTAKRIIGVLSMVREELHDVPLYYTVDKLFGRVHLETMPMLIMRSAILNAGYKVSYSHASRMSIKTAAPAQLLWDIVRTWQKTHPVKQAKLEADIVAKFILDQDIKTPIDLTERLDANPSSRRNGRLRFQYNPTPHWGPGAKAAVNVGDEKVSKAVKNQNKYAKYKQNAKRQHSSSEDDERKKANTDGETPL</sequence>
<keyword evidence="12" id="KW-1185">Reference proteome</keyword>
<dbReference type="RefSeq" id="XP_026727622.1">
    <property type="nucleotide sequence ID" value="XM_026871821.1"/>
</dbReference>
<feature type="region of interest" description="Disordered" evidence="11">
    <location>
        <begin position="489"/>
        <end position="516"/>
    </location>
</feature>
<dbReference type="OrthoDB" id="6349953at2759"/>
<keyword evidence="5 10" id="KW-0819">tRNA processing</keyword>
<feature type="region of interest" description="Disordered" evidence="11">
    <location>
        <begin position="529"/>
        <end position="565"/>
    </location>
</feature>
<evidence type="ECO:0000256" key="11">
    <source>
        <dbReference type="SAM" id="MobiDB-lite"/>
    </source>
</evidence>
<dbReference type="InterPro" id="IPR029063">
    <property type="entry name" value="SAM-dependent_MTases_sf"/>
</dbReference>
<accession>A0A7E5VH22</accession>
<dbReference type="FunFam" id="3.30.56.70:FF:000001">
    <property type="entry name" value="tRNA (guanine(26)-N(2))-dimethyltransferase"/>
    <property type="match status" value="1"/>
</dbReference>
<dbReference type="Pfam" id="PF02005">
    <property type="entry name" value="TRM"/>
    <property type="match status" value="1"/>
</dbReference>